<comment type="caution">
    <text evidence="1">The sequence shown here is derived from an EMBL/GenBank/DDBJ whole genome shotgun (WGS) entry which is preliminary data.</text>
</comment>
<sequence length="69" mass="8032">MSHINPLNRKSLNVIGEWIEETDGSQFYNTEAGDFITFKNGQFLLDGEEECRDEIADIIWKSKIGRRVR</sequence>
<dbReference type="AlphaFoldDB" id="A0A5D4T1S0"/>
<organism evidence="1 2">
    <name type="scientific">Sutcliffiella horikoshii</name>
    <dbReference type="NCBI Taxonomy" id="79883"/>
    <lineage>
        <taxon>Bacteria</taxon>
        <taxon>Bacillati</taxon>
        <taxon>Bacillota</taxon>
        <taxon>Bacilli</taxon>
        <taxon>Bacillales</taxon>
        <taxon>Bacillaceae</taxon>
        <taxon>Sutcliffiella</taxon>
    </lineage>
</organism>
<gene>
    <name evidence="1" type="ORF">FZC76_09925</name>
</gene>
<name>A0A5D4T1S0_9BACI</name>
<proteinExistence type="predicted"/>
<reference evidence="1 2" key="1">
    <citation type="submission" date="2019-08" db="EMBL/GenBank/DDBJ databases">
        <title>Bacillus genomes from the desert of Cuatro Cienegas, Coahuila.</title>
        <authorList>
            <person name="Olmedo-Alvarez G."/>
        </authorList>
    </citation>
    <scope>NUCLEOTIDE SEQUENCE [LARGE SCALE GENOMIC DNA]</scope>
    <source>
        <strain evidence="1 2">CH28_1T</strain>
    </source>
</reference>
<evidence type="ECO:0000313" key="1">
    <source>
        <dbReference type="EMBL" id="TYS68066.1"/>
    </source>
</evidence>
<dbReference type="EMBL" id="VTEV01000004">
    <property type="protein sequence ID" value="TYS68066.1"/>
    <property type="molecule type" value="Genomic_DNA"/>
</dbReference>
<accession>A0A5D4T1S0</accession>
<dbReference type="Proteomes" id="UP000322524">
    <property type="component" value="Unassembled WGS sequence"/>
</dbReference>
<dbReference type="RefSeq" id="WP_148988052.1">
    <property type="nucleotide sequence ID" value="NZ_VTEV01000004.1"/>
</dbReference>
<evidence type="ECO:0000313" key="2">
    <source>
        <dbReference type="Proteomes" id="UP000322524"/>
    </source>
</evidence>
<protein>
    <submittedName>
        <fullName evidence="1">Uncharacterized protein</fullName>
    </submittedName>
</protein>